<sequence>MRTLIWRGIHYQSLEYFNLSTKEESYRAESRIIGCYEDNIYTLDYRILVDKDWIVKDFLIETEINRVKRTFSGKRNQNQWEINGVVNSEFNNFKFIDISLTPFTNTLPINNLKLSESDSQKIDVIYIDVLNHHIRPVQQQYTRTAVNKYLYENIETIFKAEISVDESGLVSTYPELFEKIKEL</sequence>
<keyword evidence="2" id="KW-1185">Reference proteome</keyword>
<evidence type="ECO:0008006" key="3">
    <source>
        <dbReference type="Google" id="ProtNLM"/>
    </source>
</evidence>
<dbReference type="EMBL" id="VFPD01000001">
    <property type="protein sequence ID" value="TQM22753.1"/>
    <property type="molecule type" value="Genomic_DNA"/>
</dbReference>
<dbReference type="SUPFAM" id="SSF159275">
    <property type="entry name" value="PA1994-like"/>
    <property type="match status" value="1"/>
</dbReference>
<dbReference type="RefSeq" id="WP_142017689.1">
    <property type="nucleotide sequence ID" value="NZ_VFPD01000001.1"/>
</dbReference>
<proteinExistence type="predicted"/>
<dbReference type="AlphaFoldDB" id="A0A543EME1"/>
<dbReference type="InterPro" id="IPR009467">
    <property type="entry name" value="Glycolipid-bd_prot_put"/>
</dbReference>
<name>A0A543EME1_9FLAO</name>
<reference evidence="1 2" key="1">
    <citation type="submission" date="2019-06" db="EMBL/GenBank/DDBJ databases">
        <title>Sorghum-associated microbial communities from plants grown in Nebraska, USA.</title>
        <authorList>
            <person name="Schachtman D."/>
        </authorList>
    </citation>
    <scope>NUCLEOTIDE SEQUENCE [LARGE SCALE GENOMIC DNA]</scope>
    <source>
        <strain evidence="1 2">110</strain>
    </source>
</reference>
<protein>
    <recommendedName>
        <fullName evidence="3">Glycolipid-binding domain-containing protein</fullName>
    </recommendedName>
</protein>
<organism evidence="1 2">
    <name type="scientific">Chryseobacterium aquifrigidense</name>
    <dbReference type="NCBI Taxonomy" id="558021"/>
    <lineage>
        <taxon>Bacteria</taxon>
        <taxon>Pseudomonadati</taxon>
        <taxon>Bacteroidota</taxon>
        <taxon>Flavobacteriia</taxon>
        <taxon>Flavobacteriales</taxon>
        <taxon>Weeksellaceae</taxon>
        <taxon>Chryseobacterium group</taxon>
        <taxon>Chryseobacterium</taxon>
    </lineage>
</organism>
<evidence type="ECO:0000313" key="2">
    <source>
        <dbReference type="Proteomes" id="UP000316437"/>
    </source>
</evidence>
<evidence type="ECO:0000313" key="1">
    <source>
        <dbReference type="EMBL" id="TQM22753.1"/>
    </source>
</evidence>
<comment type="caution">
    <text evidence="1">The sequence shown here is derived from an EMBL/GenBank/DDBJ whole genome shotgun (WGS) entry which is preliminary data.</text>
</comment>
<gene>
    <name evidence="1" type="ORF">FB551_2473</name>
</gene>
<dbReference type="Proteomes" id="UP000316437">
    <property type="component" value="Unassembled WGS sequence"/>
</dbReference>
<accession>A0A543EME1</accession>
<dbReference type="Pfam" id="PF06475">
    <property type="entry name" value="Glycolipid_bind"/>
    <property type="match status" value="1"/>
</dbReference>